<dbReference type="InterPro" id="IPR051201">
    <property type="entry name" value="Chloro_Bact_Ser_Proteases"/>
</dbReference>
<dbReference type="Gene3D" id="2.40.10.120">
    <property type="match status" value="1"/>
</dbReference>
<keyword evidence="2" id="KW-0378">Hydrolase</keyword>
<dbReference type="PRINTS" id="PR00834">
    <property type="entry name" value="PROTEASES2C"/>
</dbReference>
<protein>
    <submittedName>
        <fullName evidence="4">Trypsin-like peptidase domain-containing protein</fullName>
    </submittedName>
</protein>
<keyword evidence="5" id="KW-1185">Reference proteome</keyword>
<dbReference type="PANTHER" id="PTHR43343">
    <property type="entry name" value="PEPTIDASE S12"/>
    <property type="match status" value="1"/>
</dbReference>
<dbReference type="Pfam" id="PF13365">
    <property type="entry name" value="Trypsin_2"/>
    <property type="match status" value="1"/>
</dbReference>
<feature type="chain" id="PRO_5046428484" evidence="3">
    <location>
        <begin position="23"/>
        <end position="411"/>
    </location>
</feature>
<dbReference type="Proteomes" id="UP001205861">
    <property type="component" value="Unassembled WGS sequence"/>
</dbReference>
<gene>
    <name evidence="4" type="ORF">NX773_20205</name>
</gene>
<feature type="signal peptide" evidence="3">
    <location>
        <begin position="1"/>
        <end position="22"/>
    </location>
</feature>
<keyword evidence="1" id="KW-0645">Protease</keyword>
<dbReference type="EMBL" id="JANUGV010000007">
    <property type="protein sequence ID" value="MCS0610497.1"/>
    <property type="molecule type" value="Genomic_DNA"/>
</dbReference>
<evidence type="ECO:0000313" key="5">
    <source>
        <dbReference type="Proteomes" id="UP001205861"/>
    </source>
</evidence>
<dbReference type="PANTHER" id="PTHR43343:SF3">
    <property type="entry name" value="PROTEASE DO-LIKE 8, CHLOROPLASTIC"/>
    <property type="match status" value="1"/>
</dbReference>
<dbReference type="InterPro" id="IPR001940">
    <property type="entry name" value="Peptidase_S1C"/>
</dbReference>
<dbReference type="SUPFAM" id="SSF50494">
    <property type="entry name" value="Trypsin-like serine proteases"/>
    <property type="match status" value="1"/>
</dbReference>
<organism evidence="4 5">
    <name type="scientific">Massilia solisilvae</name>
    <dbReference type="NCBI Taxonomy" id="1811225"/>
    <lineage>
        <taxon>Bacteria</taxon>
        <taxon>Pseudomonadati</taxon>
        <taxon>Pseudomonadota</taxon>
        <taxon>Betaproteobacteria</taxon>
        <taxon>Burkholderiales</taxon>
        <taxon>Oxalobacteraceae</taxon>
        <taxon>Telluria group</taxon>
        <taxon>Massilia</taxon>
    </lineage>
</organism>
<comment type="caution">
    <text evidence="4">The sequence shown here is derived from an EMBL/GenBank/DDBJ whole genome shotgun (WGS) entry which is preliminary data.</text>
</comment>
<sequence>MKPFTIVLASALALTSAQSAFADVPVATSGAPINVGAEGIKKTVQAKNWKVNLDSPNKIGTVTRGVFCTGATDFAYTATYDRYFAGQVGKVFREKSLALGYPKFGGSDSAFADASNSSADFRLGFSLMDISQNICISGTEASGSGKVTLRAELFSNKLQKVIYSRTIEGAFSSENKIKLDAFVDTMIGNALDAMFADQKYVNSFRDNAVVVSDAPTDLIQVKNGARPSEKVTKDSKGILSAVVTIVTASGSGTGFYIGRDGYVITNHHVVGDSKYVKVKLANGYAVPGEVVRKNAARDVALIKTDLEPPTALFIRTTATKVGEEVFAVGSPFGEQLSNTVTRGILSGERTMNDQKFIQSDVAINPGNSGGPLVDADGGLIAVADLKRKDASGIGLFIPISEVLEKLGLSIQ</sequence>
<evidence type="ECO:0000256" key="3">
    <source>
        <dbReference type="SAM" id="SignalP"/>
    </source>
</evidence>
<evidence type="ECO:0000313" key="4">
    <source>
        <dbReference type="EMBL" id="MCS0610497.1"/>
    </source>
</evidence>
<dbReference type="RefSeq" id="WP_258858076.1">
    <property type="nucleotide sequence ID" value="NZ_JANUGV010000007.1"/>
</dbReference>
<proteinExistence type="predicted"/>
<evidence type="ECO:0000256" key="2">
    <source>
        <dbReference type="ARBA" id="ARBA00022801"/>
    </source>
</evidence>
<keyword evidence="3" id="KW-0732">Signal</keyword>
<evidence type="ECO:0000256" key="1">
    <source>
        <dbReference type="ARBA" id="ARBA00022670"/>
    </source>
</evidence>
<accession>A0ABT2BPQ2</accession>
<reference evidence="4 5" key="1">
    <citation type="submission" date="2022-08" db="EMBL/GenBank/DDBJ databases">
        <title>Reclassification of Massilia species as members of the genera Telluria, Duganella, Pseudoduganella, Mokoshia gen. nov. and Zemynaea gen. nov. using orthogonal and non-orthogonal genome-based approaches.</title>
        <authorList>
            <person name="Bowman J.P."/>
        </authorList>
    </citation>
    <scope>NUCLEOTIDE SEQUENCE [LARGE SCALE GENOMIC DNA]</scope>
    <source>
        <strain evidence="4 5">JCM 31607</strain>
    </source>
</reference>
<name>A0ABT2BPQ2_9BURK</name>
<dbReference type="InterPro" id="IPR009003">
    <property type="entry name" value="Peptidase_S1_PA"/>
</dbReference>